<dbReference type="Gene3D" id="1.10.489.10">
    <property type="entry name" value="Chloroperoxidase-like"/>
    <property type="match status" value="1"/>
</dbReference>
<dbReference type="AlphaFoldDB" id="W3XQ26"/>
<dbReference type="PANTHER" id="PTHR33577:SF19">
    <property type="entry name" value="HEME HALOPEROXIDASE FAMILY PROFILE DOMAIN-CONTAINING PROTEIN-RELATED"/>
    <property type="match status" value="1"/>
</dbReference>
<accession>W3XQ26</accession>
<keyword evidence="5" id="KW-0560">Oxidoreductase</keyword>
<dbReference type="OrthoDB" id="407298at2759"/>
<dbReference type="InParanoid" id="W3XQ26"/>
<dbReference type="EMBL" id="KI912109">
    <property type="protein sequence ID" value="ETS88094.1"/>
    <property type="molecule type" value="Genomic_DNA"/>
</dbReference>
<evidence type="ECO:0000256" key="7">
    <source>
        <dbReference type="ARBA" id="ARBA00025795"/>
    </source>
</evidence>
<dbReference type="PROSITE" id="PS51405">
    <property type="entry name" value="HEME_HALOPEROXIDASE"/>
    <property type="match status" value="1"/>
</dbReference>
<comment type="similarity">
    <text evidence="7">Belongs to the chloroperoxidase family.</text>
</comment>
<dbReference type="Pfam" id="PF01328">
    <property type="entry name" value="Peroxidase_2"/>
    <property type="match status" value="1"/>
</dbReference>
<proteinExistence type="inferred from homology"/>
<keyword evidence="11" id="KW-1185">Reference proteome</keyword>
<keyword evidence="6" id="KW-0408">Iron</keyword>
<evidence type="ECO:0000313" key="10">
    <source>
        <dbReference type="EMBL" id="ETS88094.1"/>
    </source>
</evidence>
<dbReference type="HOGENOM" id="CLU_050230_0_2_1"/>
<keyword evidence="4" id="KW-0479">Metal-binding</keyword>
<dbReference type="GO" id="GO:0046872">
    <property type="term" value="F:metal ion binding"/>
    <property type="evidence" value="ECO:0007669"/>
    <property type="project" value="UniProtKB-KW"/>
</dbReference>
<evidence type="ECO:0000256" key="8">
    <source>
        <dbReference type="SAM" id="SignalP"/>
    </source>
</evidence>
<dbReference type="SUPFAM" id="SSF47571">
    <property type="entry name" value="Cloroperoxidase"/>
    <property type="match status" value="1"/>
</dbReference>
<name>W3XQ26_PESFW</name>
<evidence type="ECO:0000256" key="6">
    <source>
        <dbReference type="ARBA" id="ARBA00023004"/>
    </source>
</evidence>
<gene>
    <name evidence="10" type="ORF">PFICI_01922</name>
</gene>
<dbReference type="KEGG" id="pfy:PFICI_01922"/>
<dbReference type="InterPro" id="IPR000028">
    <property type="entry name" value="Chloroperoxidase"/>
</dbReference>
<feature type="signal peptide" evidence="8">
    <location>
        <begin position="1"/>
        <end position="17"/>
    </location>
</feature>
<dbReference type="eggNOG" id="ENOG502S5K7">
    <property type="taxonomic scope" value="Eukaryota"/>
</dbReference>
<evidence type="ECO:0000256" key="5">
    <source>
        <dbReference type="ARBA" id="ARBA00023002"/>
    </source>
</evidence>
<evidence type="ECO:0000256" key="2">
    <source>
        <dbReference type="ARBA" id="ARBA00022559"/>
    </source>
</evidence>
<evidence type="ECO:0000256" key="1">
    <source>
        <dbReference type="ARBA" id="ARBA00001970"/>
    </source>
</evidence>
<comment type="cofactor">
    <cofactor evidence="1">
        <name>heme b</name>
        <dbReference type="ChEBI" id="CHEBI:60344"/>
    </cofactor>
</comment>
<evidence type="ECO:0000313" key="11">
    <source>
        <dbReference type="Proteomes" id="UP000030651"/>
    </source>
</evidence>
<feature type="domain" description="Heme haloperoxidase family profile" evidence="9">
    <location>
        <begin position="20"/>
        <end position="226"/>
    </location>
</feature>
<dbReference type="GO" id="GO:0004601">
    <property type="term" value="F:peroxidase activity"/>
    <property type="evidence" value="ECO:0007669"/>
    <property type="project" value="UniProtKB-KW"/>
</dbReference>
<dbReference type="PANTHER" id="PTHR33577">
    <property type="entry name" value="STERIGMATOCYSTIN BIOSYNTHESIS PEROXIDASE STCC-RELATED"/>
    <property type="match status" value="1"/>
</dbReference>
<sequence>MFITVPLILAFVGAVLADPEGHEWQAPGDSDSRAPCPMLNSLANHGYLPRDGLNIDADTLIQALSDGINIDPTTLAGAAQAAVSLSTTGNSSTFHLHDTLKHNAIEHDGSMSRNDVYEGDALHFNATVWAQTTALFTNDTISLETAALARAARIAKAKEANPEYEAINNSSAGLGETALYEITFGDRVEGNAPTKWVKVFFEQERLPFAEGYARPESPIMSDELSAMIGKITAFSPIESIE</sequence>
<dbReference type="RefSeq" id="XP_007828694.1">
    <property type="nucleotide sequence ID" value="XM_007830503.1"/>
</dbReference>
<keyword evidence="8" id="KW-0732">Signal</keyword>
<dbReference type="Proteomes" id="UP000030651">
    <property type="component" value="Unassembled WGS sequence"/>
</dbReference>
<feature type="chain" id="PRO_5004834972" description="Heme haloperoxidase family profile domain-containing protein" evidence="8">
    <location>
        <begin position="18"/>
        <end position="241"/>
    </location>
</feature>
<evidence type="ECO:0000256" key="3">
    <source>
        <dbReference type="ARBA" id="ARBA00022617"/>
    </source>
</evidence>
<reference evidence="11" key="1">
    <citation type="journal article" date="2015" name="BMC Genomics">
        <title>Genomic and transcriptomic analysis of the endophytic fungus Pestalotiopsis fici reveals its lifestyle and high potential for synthesis of natural products.</title>
        <authorList>
            <person name="Wang X."/>
            <person name="Zhang X."/>
            <person name="Liu L."/>
            <person name="Xiang M."/>
            <person name="Wang W."/>
            <person name="Sun X."/>
            <person name="Che Y."/>
            <person name="Guo L."/>
            <person name="Liu G."/>
            <person name="Guo L."/>
            <person name="Wang C."/>
            <person name="Yin W.B."/>
            <person name="Stadler M."/>
            <person name="Zhang X."/>
            <person name="Liu X."/>
        </authorList>
    </citation>
    <scope>NUCLEOTIDE SEQUENCE [LARGE SCALE GENOMIC DNA]</scope>
    <source>
        <strain evidence="11">W106-1 / CGMCC3.15140</strain>
    </source>
</reference>
<evidence type="ECO:0000256" key="4">
    <source>
        <dbReference type="ARBA" id="ARBA00022723"/>
    </source>
</evidence>
<protein>
    <recommendedName>
        <fullName evidence="9">Heme haloperoxidase family profile domain-containing protein</fullName>
    </recommendedName>
</protein>
<keyword evidence="2" id="KW-0575">Peroxidase</keyword>
<organism evidence="10 11">
    <name type="scientific">Pestalotiopsis fici (strain W106-1 / CGMCC3.15140)</name>
    <dbReference type="NCBI Taxonomy" id="1229662"/>
    <lineage>
        <taxon>Eukaryota</taxon>
        <taxon>Fungi</taxon>
        <taxon>Dikarya</taxon>
        <taxon>Ascomycota</taxon>
        <taxon>Pezizomycotina</taxon>
        <taxon>Sordariomycetes</taxon>
        <taxon>Xylariomycetidae</taxon>
        <taxon>Amphisphaeriales</taxon>
        <taxon>Sporocadaceae</taxon>
        <taxon>Pestalotiopsis</taxon>
    </lineage>
</organism>
<keyword evidence="3" id="KW-0349">Heme</keyword>
<dbReference type="OMA" id="VWDHDAS"/>
<evidence type="ECO:0000259" key="9">
    <source>
        <dbReference type="PROSITE" id="PS51405"/>
    </source>
</evidence>
<dbReference type="InterPro" id="IPR036851">
    <property type="entry name" value="Chloroperoxidase-like_sf"/>
</dbReference>
<dbReference type="GeneID" id="19266935"/>